<reference evidence="1 2" key="1">
    <citation type="submission" date="2016-01" db="EMBL/GenBank/DDBJ databases">
        <authorList>
            <person name="McClelland M."/>
            <person name="Jain A."/>
            <person name="Saraogi P."/>
            <person name="Mendelson R."/>
            <person name="Westerman R."/>
            <person name="SanMiguel P."/>
            <person name="Csonka L."/>
        </authorList>
    </citation>
    <scope>NUCLEOTIDE SEQUENCE [LARGE SCALE GENOMIC DNA]</scope>
    <source>
        <strain evidence="1 2">R-53146</strain>
    </source>
</reference>
<evidence type="ECO:0000313" key="1">
    <source>
        <dbReference type="EMBL" id="CVK17166.1"/>
    </source>
</evidence>
<name>A0A0X3ARZ8_9FLAO</name>
<dbReference type="STRING" id="1586267.GCA_001418685_02031"/>
<dbReference type="AlphaFoldDB" id="A0A0X3ARZ8"/>
<keyword evidence="2" id="KW-1185">Reference proteome</keyword>
<dbReference type="Proteomes" id="UP000182761">
    <property type="component" value="Unassembled WGS sequence"/>
</dbReference>
<sequence>MLEMGGHCKESLTDVKEANSEKKLFEVLFDYIKPCMEKDFPTYNIMEHFKISGEPYGVFVDSRGEFIAKEQNILYGDSNITLVVKPYDIVRIYLKHISHAQLKIGENAIVILYKFDKSTFEIIKGNDNKLIVRDNIK</sequence>
<evidence type="ECO:0000313" key="2">
    <source>
        <dbReference type="Proteomes" id="UP000182761"/>
    </source>
</evidence>
<organism evidence="1 2">
    <name type="scientific">Apibacter mensalis</name>
    <dbReference type="NCBI Taxonomy" id="1586267"/>
    <lineage>
        <taxon>Bacteria</taxon>
        <taxon>Pseudomonadati</taxon>
        <taxon>Bacteroidota</taxon>
        <taxon>Flavobacteriia</taxon>
        <taxon>Flavobacteriales</taxon>
        <taxon>Weeksellaceae</taxon>
        <taxon>Apibacter</taxon>
    </lineage>
</organism>
<dbReference type="EMBL" id="FCOR01000018">
    <property type="protein sequence ID" value="CVK17166.1"/>
    <property type="molecule type" value="Genomic_DNA"/>
</dbReference>
<gene>
    <name evidence="1" type="ORF">Ga0061079_1185</name>
</gene>
<accession>A0A0X3ARZ8</accession>
<protein>
    <submittedName>
        <fullName evidence="1">Uncharacterized protein</fullName>
    </submittedName>
</protein>
<proteinExistence type="predicted"/>